<evidence type="ECO:0000313" key="6">
    <source>
        <dbReference type="EMBL" id="CAB5025590.1"/>
    </source>
</evidence>
<dbReference type="EMBL" id="CAFBPJ010000155">
    <property type="protein sequence ID" value="CAB5025590.1"/>
    <property type="molecule type" value="Genomic_DNA"/>
</dbReference>
<gene>
    <name evidence="2" type="ORF">UFOPK2310_00104</name>
    <name evidence="3" type="ORF">UFOPK2625_00163</name>
    <name evidence="4" type="ORF">UFOPK3425_00343</name>
    <name evidence="5" type="ORF">UFOPK4043_00244</name>
    <name evidence="6" type="ORF">UFOPK4092_01199</name>
</gene>
<evidence type="ECO:0000313" key="3">
    <source>
        <dbReference type="EMBL" id="CAB4694368.1"/>
    </source>
</evidence>
<evidence type="ECO:0000313" key="2">
    <source>
        <dbReference type="EMBL" id="CAB4661829.1"/>
    </source>
</evidence>
<keyword evidence="1" id="KW-0472">Membrane</keyword>
<sequence length="290" mass="29961">MSDDAQGPVDPFDAPLPELAFLGPDSGGSEFGLPNQNYADQRMPEEVWNRLAAAIAAEPSVIVAGPLATVISMSPRRRTRWVSGLVAASVAFLALGVVVQAVRTPSPEVVVADGATKALTSDQAGTTQVEAAQLDAPFGAAPLDSGALKSMAGVSGQTMPARQVVASGITYSRSTMQDQIGDLFDRIGVADARAMESIVQETPANLVEGNTGFTAKVETISACIASLIPPGDLGTVVIDRAKFEQQEVGLILDLTPNKTIKAWLVGLDCGQGGPSILLPISVDLAEQAAP</sequence>
<reference evidence="6" key="1">
    <citation type="submission" date="2020-05" db="EMBL/GenBank/DDBJ databases">
        <authorList>
            <person name="Chiriac C."/>
            <person name="Salcher M."/>
            <person name="Ghai R."/>
            <person name="Kavagutti S V."/>
        </authorList>
    </citation>
    <scope>NUCLEOTIDE SEQUENCE</scope>
</reference>
<dbReference type="EMBL" id="CAFBPA010000021">
    <property type="protein sequence ID" value="CAB4996759.1"/>
    <property type="molecule type" value="Genomic_DNA"/>
</dbReference>
<accession>A0A6J7RAC3</accession>
<feature type="transmembrane region" description="Helical" evidence="1">
    <location>
        <begin position="81"/>
        <end position="102"/>
    </location>
</feature>
<dbReference type="EMBL" id="CAEZXZ010000012">
    <property type="protein sequence ID" value="CAB4694368.1"/>
    <property type="molecule type" value="Genomic_DNA"/>
</dbReference>
<keyword evidence="1" id="KW-0812">Transmembrane</keyword>
<keyword evidence="1" id="KW-1133">Transmembrane helix</keyword>
<dbReference type="EMBL" id="CAFBLV010000044">
    <property type="protein sequence ID" value="CAB4865007.1"/>
    <property type="molecule type" value="Genomic_DNA"/>
</dbReference>
<evidence type="ECO:0000256" key="1">
    <source>
        <dbReference type="SAM" id="Phobius"/>
    </source>
</evidence>
<evidence type="ECO:0000313" key="5">
    <source>
        <dbReference type="EMBL" id="CAB4996759.1"/>
    </source>
</evidence>
<dbReference type="AlphaFoldDB" id="A0A6J7RAC3"/>
<name>A0A6J7RAC3_9ZZZZ</name>
<dbReference type="EMBL" id="CAEZWW010000006">
    <property type="protein sequence ID" value="CAB4661829.1"/>
    <property type="molecule type" value="Genomic_DNA"/>
</dbReference>
<organism evidence="6">
    <name type="scientific">freshwater metagenome</name>
    <dbReference type="NCBI Taxonomy" id="449393"/>
    <lineage>
        <taxon>unclassified sequences</taxon>
        <taxon>metagenomes</taxon>
        <taxon>ecological metagenomes</taxon>
    </lineage>
</organism>
<proteinExistence type="predicted"/>
<protein>
    <submittedName>
        <fullName evidence="6">Unannotated protein</fullName>
    </submittedName>
</protein>
<evidence type="ECO:0000313" key="4">
    <source>
        <dbReference type="EMBL" id="CAB4865007.1"/>
    </source>
</evidence>